<keyword evidence="1" id="KW-0472">Membrane</keyword>
<evidence type="ECO:0000256" key="1">
    <source>
        <dbReference type="SAM" id="Phobius"/>
    </source>
</evidence>
<feature type="transmembrane region" description="Helical" evidence="1">
    <location>
        <begin position="383"/>
        <end position="403"/>
    </location>
</feature>
<protein>
    <submittedName>
        <fullName evidence="3">Putative Chase2 sensor protein</fullName>
    </submittedName>
</protein>
<dbReference type="Proteomes" id="UP000218418">
    <property type="component" value="Chromosome"/>
</dbReference>
<dbReference type="InterPro" id="IPR007890">
    <property type="entry name" value="CHASE2"/>
</dbReference>
<organism evidence="3 4">
    <name type="scientific">Calothrix parasitica NIES-267</name>
    <dbReference type="NCBI Taxonomy" id="1973488"/>
    <lineage>
        <taxon>Bacteria</taxon>
        <taxon>Bacillati</taxon>
        <taxon>Cyanobacteriota</taxon>
        <taxon>Cyanophyceae</taxon>
        <taxon>Nostocales</taxon>
        <taxon>Calotrichaceae</taxon>
        <taxon>Calothrix</taxon>
    </lineage>
</organism>
<feature type="transmembrane region" description="Helical" evidence="1">
    <location>
        <begin position="356"/>
        <end position="377"/>
    </location>
</feature>
<dbReference type="SUPFAM" id="SSF55874">
    <property type="entry name" value="ATPase domain of HSP90 chaperone/DNA topoisomerase II/histidine kinase"/>
    <property type="match status" value="1"/>
</dbReference>
<dbReference type="InterPro" id="IPR036890">
    <property type="entry name" value="HATPase_C_sf"/>
</dbReference>
<dbReference type="Pfam" id="PF05226">
    <property type="entry name" value="CHASE2"/>
    <property type="match status" value="1"/>
</dbReference>
<proteinExistence type="predicted"/>
<name>A0A1Z4LJ49_9CYAN</name>
<evidence type="ECO:0000259" key="2">
    <source>
        <dbReference type="SMART" id="SM01080"/>
    </source>
</evidence>
<feature type="transmembrane region" description="Helical" evidence="1">
    <location>
        <begin position="15"/>
        <end position="37"/>
    </location>
</feature>
<reference evidence="3 4" key="1">
    <citation type="submission" date="2017-06" db="EMBL/GenBank/DDBJ databases">
        <title>Genome sequencing of cyanobaciteial culture collection at National Institute for Environmental Studies (NIES).</title>
        <authorList>
            <person name="Hirose Y."/>
            <person name="Shimura Y."/>
            <person name="Fujisawa T."/>
            <person name="Nakamura Y."/>
            <person name="Kawachi M."/>
        </authorList>
    </citation>
    <scope>NUCLEOTIDE SEQUENCE [LARGE SCALE GENOMIC DNA]</scope>
    <source>
        <strain evidence="3 4">NIES-267</strain>
    </source>
</reference>
<dbReference type="AlphaFoldDB" id="A0A1Z4LJ49"/>
<dbReference type="SMART" id="SM01080">
    <property type="entry name" value="CHASE2"/>
    <property type="match status" value="1"/>
</dbReference>
<feature type="domain" description="CHASE2" evidence="2">
    <location>
        <begin position="39"/>
        <end position="345"/>
    </location>
</feature>
<dbReference type="Gene3D" id="3.30.565.10">
    <property type="entry name" value="Histidine kinase-like ATPase, C-terminal domain"/>
    <property type="match status" value="1"/>
</dbReference>
<accession>A0A1Z4LJ49</accession>
<evidence type="ECO:0000313" key="3">
    <source>
        <dbReference type="EMBL" id="BAY81251.1"/>
    </source>
</evidence>
<keyword evidence="4" id="KW-1185">Reference proteome</keyword>
<dbReference type="EMBL" id="AP018227">
    <property type="protein sequence ID" value="BAY81251.1"/>
    <property type="molecule type" value="Genomic_DNA"/>
</dbReference>
<keyword evidence="1" id="KW-0812">Transmembrane</keyword>
<dbReference type="OrthoDB" id="337251at2"/>
<evidence type="ECO:0000313" key="4">
    <source>
        <dbReference type="Proteomes" id="UP000218418"/>
    </source>
</evidence>
<keyword evidence="1" id="KW-1133">Transmembrane helix</keyword>
<feature type="transmembrane region" description="Helical" evidence="1">
    <location>
        <begin position="332"/>
        <end position="349"/>
    </location>
</feature>
<sequence>MRTRILKRINKEFKLWFRAAPPGMIVLVLVIVIRMFGGMQSMEWFFLDTMLRLRPVERLDERVVIVGFDAKDIQFIGQYPIPDGKIAELLTKLQTYNPRAIGLDLFRDVPVKPGSDELARVLQENTNIIGIEKILPPGQIYPHKSLLSEQIGFVDLRFDGDSKFRRYFLHTSVNENPPENKFSLALQLITQYFDAEGIELGAGIKDPNALMIGSKELPQIANHNFGGYVNLKVDGLYTLINFRNSKKPFRVVSMRDVINNNVNPKWFRNSIILIGNRNPSAGDIFYSSAVPTLQLTGQIYGIDYHAHAISEILSYVIDGRPMLSSWGDIQEYIWIVFWGLVPIVLGRITQSVWKNLLSVSVAGIVLIGCGYITLWVWGIWIPVAPNFLILTLNAVGLSAFAFYQHDKFLRSQILERQSTIAYTFDVIHNGPLQTLAYGLRHMRAKDVPYEKLISQFEKLNHEIRELSEYLKLEALGEKEVLRLGSGFILDLNRPLHNLLYEVYSSTLERKDFECFHTLKVKIRNFDPIDDRYLSREQKQGICLFFEEALCNVGKHAKGVKRIQASGEYSGKKYHLWVKDNGSGIKSNHENKGTKTCKTLAKQLKGNFRRESLSPKGTICELSWTVDS</sequence>
<gene>
    <name evidence="3" type="ORF">NIES267_07270</name>
</gene>